<dbReference type="Gene3D" id="2.170.270.10">
    <property type="entry name" value="SET domain"/>
    <property type="match status" value="1"/>
</dbReference>
<evidence type="ECO:0000259" key="8">
    <source>
        <dbReference type="PROSITE" id="PS50157"/>
    </source>
</evidence>
<evidence type="ECO:0000256" key="7">
    <source>
        <dbReference type="SAM" id="MobiDB-lite"/>
    </source>
</evidence>
<accession>A0A3S3SH18</accession>
<gene>
    <name evidence="11" type="ORF">B4U79_10907</name>
    <name evidence="10" type="ORF">B4U79_13127</name>
</gene>
<keyword evidence="1" id="KW-0479">Metal-binding</keyword>
<feature type="compositionally biased region" description="Basic residues" evidence="7">
    <location>
        <begin position="377"/>
        <end position="389"/>
    </location>
</feature>
<evidence type="ECO:0000256" key="6">
    <source>
        <dbReference type="PROSITE-ProRule" id="PRU00042"/>
    </source>
</evidence>
<dbReference type="EMBL" id="NCKU01000460">
    <property type="protein sequence ID" value="RWS15426.1"/>
    <property type="molecule type" value="Genomic_DNA"/>
</dbReference>
<dbReference type="PANTHER" id="PTHR24393">
    <property type="entry name" value="ZINC FINGER PROTEIN"/>
    <property type="match status" value="1"/>
</dbReference>
<dbReference type="AlphaFoldDB" id="A0A3S3SH18"/>
<feature type="compositionally biased region" description="Low complexity" evidence="7">
    <location>
        <begin position="287"/>
        <end position="297"/>
    </location>
</feature>
<dbReference type="Pfam" id="PF21549">
    <property type="entry name" value="PRDM2_PR"/>
    <property type="match status" value="1"/>
</dbReference>
<keyword evidence="4" id="KW-0862">Zinc</keyword>
<dbReference type="PANTHER" id="PTHR24393:SF34">
    <property type="entry name" value="PR_SET DOMAIN 13"/>
    <property type="match status" value="1"/>
</dbReference>
<dbReference type="InterPro" id="IPR046341">
    <property type="entry name" value="SET_dom_sf"/>
</dbReference>
<feature type="domain" description="C2H2-type" evidence="8">
    <location>
        <begin position="806"/>
        <end position="834"/>
    </location>
</feature>
<dbReference type="FunFam" id="3.30.160.60:FF:000100">
    <property type="entry name" value="Zinc finger 45-like"/>
    <property type="match status" value="2"/>
</dbReference>
<sequence length="982" mass="110884">MAVFTTSLQEMAISSTVDATDESDPCYGQLCATIDERSAHSMSALSDSLSPCSSALRGDVSPSQDSTTSQHEQHEIVIADVPILSRARASLPTSYLVIEQVHESGANGSALVYGVFARKSVPQKTQFGPVEGVITEYNSACLKQRQQPNLIVYINDTMILDQSDENTSNWMRFVRTARTIEEQNLILVAKDQTQPNPENSNELITITKFFFMTTRAINAYEELKVWYSSEYLERFKVNIIAEQQLTSPSSFHLSSDDDQNRSNAIMCSDLSTVAAGHKLRNKIAKSQQQQQQNVQVQKINSDDGETNDQVSSQNENNCDRLLTNVEQPQYKCDICQKVFPRPYSLRRHKIMHSGEKKFKCSTCGMCFSDVYNRNRHAKRHAKNNPRKSFSRFGVQIKESNQNSPSLTASKIDQNYQSENNEPTEFASEASEEPESTAENSSHQSPTVINSFDSEKQFLPVAKKSTPLNTNDTQNCPQNKPKCPNLRPKPYRCLQCYKSFTTDDRLLRHAIVHTSDEQVKPLACQICDKRFLNNSALSCHLKVHSTSKDEPRRYDCVICKQWFDCTQTRKDHIQTHADPETGQFTCPTCTKRFDEFTAIRKHIRAFHSDKQYPCTQCEKVFPRPDKLKLHMLRHSDHREFLCQNCGKQFKRKDKLKEHMQRMHAPDREAKLAAAKHAQQMNNNHKKFIPKVSPTDYHRFIYKCHTCLLGFKRRGMLVNHLAKRHPDIPPETVPELNLPILKTTRDYYCQYCEKIYKSSSKRKAHILKNHPGKPLPLSNRHKGGVPVIPGIPNPTYSATVGSITTHPHYCDWCHKQYASKAKLLQHQRKKHPEKISIINASVRSRNRIDLNTTDTSNMSTTQALTNLSNVSDTSSLTTSSLTPSTLSNSIIDTASNCNVQTSLANNANLITILGNIGNLNSIIATVSSSDSDFHELLQANPSAANDLLTQAMSELTQTRDNTTGDQASATLIVPVNDSDVVSWT</sequence>
<dbReference type="GO" id="GO:0005634">
    <property type="term" value="C:nucleus"/>
    <property type="evidence" value="ECO:0007669"/>
    <property type="project" value="UniProtKB-SubCell"/>
</dbReference>
<dbReference type="GO" id="GO:0008170">
    <property type="term" value="F:N-methyltransferase activity"/>
    <property type="evidence" value="ECO:0007669"/>
    <property type="project" value="UniProtKB-ARBA"/>
</dbReference>
<evidence type="ECO:0000313" key="11">
    <source>
        <dbReference type="EMBL" id="RWS15426.1"/>
    </source>
</evidence>
<protein>
    <submittedName>
        <fullName evidence="10">PR domain zinc finger protein 10-like protein</fullName>
    </submittedName>
</protein>
<dbReference type="InterPro" id="IPR036236">
    <property type="entry name" value="Znf_C2H2_sf"/>
</dbReference>
<dbReference type="EMBL" id="NCKU01000840">
    <property type="protein sequence ID" value="RWS13946.1"/>
    <property type="molecule type" value="Genomic_DNA"/>
</dbReference>
<dbReference type="GO" id="GO:0008276">
    <property type="term" value="F:protein methyltransferase activity"/>
    <property type="evidence" value="ECO:0007669"/>
    <property type="project" value="UniProtKB-ARBA"/>
</dbReference>
<dbReference type="SUPFAM" id="SSF57667">
    <property type="entry name" value="beta-beta-alpha zinc fingers"/>
    <property type="match status" value="4"/>
</dbReference>
<dbReference type="Proteomes" id="UP000285301">
    <property type="component" value="Unassembled WGS sequence"/>
</dbReference>
<dbReference type="Gene3D" id="3.30.160.60">
    <property type="entry name" value="Classic Zinc Finger"/>
    <property type="match status" value="7"/>
</dbReference>
<feature type="domain" description="C2H2-type" evidence="8">
    <location>
        <begin position="583"/>
        <end position="611"/>
    </location>
</feature>
<keyword evidence="5" id="KW-0539">Nucleus</keyword>
<dbReference type="SMART" id="SM00355">
    <property type="entry name" value="ZnF_C2H2"/>
    <property type="match status" value="11"/>
</dbReference>
<proteinExistence type="predicted"/>
<dbReference type="STRING" id="1965070.A0A3S3SH18"/>
<feature type="domain" description="C2H2-type" evidence="8">
    <location>
        <begin position="521"/>
        <end position="548"/>
    </location>
</feature>
<dbReference type="Pfam" id="PF00096">
    <property type="entry name" value="zf-C2H2"/>
    <property type="match status" value="3"/>
</dbReference>
<dbReference type="InterPro" id="IPR001214">
    <property type="entry name" value="SET_dom"/>
</dbReference>
<dbReference type="FunFam" id="3.30.160.60:FF:000347">
    <property type="entry name" value="PR domain zinc finger protein 10"/>
    <property type="match status" value="1"/>
</dbReference>
<dbReference type="GO" id="GO:0000978">
    <property type="term" value="F:RNA polymerase II cis-regulatory region sequence-specific DNA binding"/>
    <property type="evidence" value="ECO:0007669"/>
    <property type="project" value="TreeGrafter"/>
</dbReference>
<dbReference type="InterPro" id="IPR013087">
    <property type="entry name" value="Znf_C2H2_type"/>
</dbReference>
<dbReference type="PROSITE" id="PS00028">
    <property type="entry name" value="ZINC_FINGER_C2H2_1"/>
    <property type="match status" value="11"/>
</dbReference>
<organism evidence="10 12">
    <name type="scientific">Dinothrombium tinctorium</name>
    <dbReference type="NCBI Taxonomy" id="1965070"/>
    <lineage>
        <taxon>Eukaryota</taxon>
        <taxon>Metazoa</taxon>
        <taxon>Ecdysozoa</taxon>
        <taxon>Arthropoda</taxon>
        <taxon>Chelicerata</taxon>
        <taxon>Arachnida</taxon>
        <taxon>Acari</taxon>
        <taxon>Acariformes</taxon>
        <taxon>Trombidiformes</taxon>
        <taxon>Prostigmata</taxon>
        <taxon>Anystina</taxon>
        <taxon>Parasitengona</taxon>
        <taxon>Trombidioidea</taxon>
        <taxon>Trombidiidae</taxon>
        <taxon>Dinothrombium</taxon>
    </lineage>
</organism>
<reference evidence="10 12" key="1">
    <citation type="journal article" date="2018" name="Gigascience">
        <title>Genomes of trombidid mites reveal novel predicted allergens and laterally-transferred genes associated with secondary metabolism.</title>
        <authorList>
            <person name="Dong X."/>
            <person name="Chaisiri K."/>
            <person name="Xia D."/>
            <person name="Armstrong S.D."/>
            <person name="Fang Y."/>
            <person name="Donnelly M.J."/>
            <person name="Kadowaki T."/>
            <person name="McGarry J.W."/>
            <person name="Darby A.C."/>
            <person name="Makepeace B.L."/>
        </authorList>
    </citation>
    <scope>NUCLEOTIDE SEQUENCE [LARGE SCALE GENOMIC DNA]</scope>
    <source>
        <strain evidence="10">UoL-WK</strain>
    </source>
</reference>
<feature type="domain" description="C2H2-type" evidence="8">
    <location>
        <begin position="358"/>
        <end position="385"/>
    </location>
</feature>
<keyword evidence="12" id="KW-1185">Reference proteome</keyword>
<feature type="region of interest" description="Disordered" evidence="7">
    <location>
        <begin position="377"/>
        <end position="447"/>
    </location>
</feature>
<dbReference type="GO" id="GO:0008270">
    <property type="term" value="F:zinc ion binding"/>
    <property type="evidence" value="ECO:0007669"/>
    <property type="project" value="UniProtKB-KW"/>
</dbReference>
<dbReference type="PROSITE" id="PS50280">
    <property type="entry name" value="SET"/>
    <property type="match status" value="1"/>
</dbReference>
<feature type="domain" description="C2H2-type" evidence="8">
    <location>
        <begin position="330"/>
        <end position="357"/>
    </location>
</feature>
<feature type="domain" description="SET" evidence="9">
    <location>
        <begin position="94"/>
        <end position="228"/>
    </location>
</feature>
<dbReference type="GO" id="GO:0008757">
    <property type="term" value="F:S-adenosylmethionine-dependent methyltransferase activity"/>
    <property type="evidence" value="ECO:0007669"/>
    <property type="project" value="UniProtKB-ARBA"/>
</dbReference>
<comment type="caution">
    <text evidence="10">The sequence shown here is derived from an EMBL/GenBank/DDBJ whole genome shotgun (WGS) entry which is preliminary data.</text>
</comment>
<evidence type="ECO:0000313" key="10">
    <source>
        <dbReference type="EMBL" id="RWS13946.1"/>
    </source>
</evidence>
<feature type="compositionally biased region" description="Polar residues" evidence="7">
    <location>
        <begin position="397"/>
        <end position="420"/>
    </location>
</feature>
<name>A0A3S3SH18_9ACAR</name>
<reference evidence="10" key="2">
    <citation type="submission" date="2018-11" db="EMBL/GenBank/DDBJ databases">
        <title>Trombidioid mite genomics.</title>
        <authorList>
            <person name="Dong X."/>
        </authorList>
    </citation>
    <scope>NUCLEOTIDE SEQUENCE</scope>
    <source>
        <strain evidence="10">UoL-WK</strain>
    </source>
</reference>
<feature type="region of interest" description="Disordered" evidence="7">
    <location>
        <begin position="286"/>
        <end position="315"/>
    </location>
</feature>
<evidence type="ECO:0000256" key="1">
    <source>
        <dbReference type="ARBA" id="ARBA00022723"/>
    </source>
</evidence>
<keyword evidence="2" id="KW-0677">Repeat</keyword>
<dbReference type="GO" id="GO:0001228">
    <property type="term" value="F:DNA-binding transcription activator activity, RNA polymerase II-specific"/>
    <property type="evidence" value="ECO:0007669"/>
    <property type="project" value="TreeGrafter"/>
</dbReference>
<feature type="domain" description="C2H2-type" evidence="8">
    <location>
        <begin position="611"/>
        <end position="638"/>
    </location>
</feature>
<evidence type="ECO:0000259" key="9">
    <source>
        <dbReference type="PROSITE" id="PS50280"/>
    </source>
</evidence>
<evidence type="ECO:0000256" key="5">
    <source>
        <dbReference type="ARBA" id="ARBA00023242"/>
    </source>
</evidence>
<evidence type="ECO:0000256" key="3">
    <source>
        <dbReference type="ARBA" id="ARBA00022771"/>
    </source>
</evidence>
<evidence type="ECO:0000313" key="12">
    <source>
        <dbReference type="Proteomes" id="UP000285301"/>
    </source>
</evidence>
<dbReference type="PROSITE" id="PS50157">
    <property type="entry name" value="ZINC_FINGER_C2H2_2"/>
    <property type="match status" value="9"/>
</dbReference>
<dbReference type="OrthoDB" id="3535323at2759"/>
<feature type="domain" description="C2H2-type" evidence="8">
    <location>
        <begin position="639"/>
        <end position="667"/>
    </location>
</feature>
<evidence type="ECO:0000256" key="2">
    <source>
        <dbReference type="ARBA" id="ARBA00022737"/>
    </source>
</evidence>
<feature type="domain" description="C2H2-type" evidence="8">
    <location>
        <begin position="700"/>
        <end position="728"/>
    </location>
</feature>
<keyword evidence="3 6" id="KW-0863">Zinc-finger</keyword>
<evidence type="ECO:0000256" key="4">
    <source>
        <dbReference type="ARBA" id="ARBA00022833"/>
    </source>
</evidence>
<feature type="domain" description="C2H2-type" evidence="8">
    <location>
        <begin position="490"/>
        <end position="517"/>
    </location>
</feature>